<gene>
    <name evidence="1" type="ORF">SNOG_12985</name>
</gene>
<dbReference type="KEGG" id="pno:SNOG_12985"/>
<dbReference type="AlphaFoldDB" id="Q0U5H9"/>
<protein>
    <submittedName>
        <fullName evidence="1">Uncharacterized protein</fullName>
    </submittedName>
</protein>
<dbReference type="GeneID" id="5980112"/>
<accession>Q0U5H9</accession>
<sequence length="113" mass="12969">MRRVIEATLEVVPSTPRADDSYFDLYDAETPHTICCQLLGRSTSSSPSVELQRPIYFLRRTGFEPTTNTINWSKYETGSSKNKTYSNLKDVAILRQSNDIHIERHLLARLHPT</sequence>
<dbReference type="EMBL" id="CH445348">
    <property type="protein sequence ID" value="EAT79785.1"/>
    <property type="molecule type" value="Genomic_DNA"/>
</dbReference>
<proteinExistence type="predicted"/>
<evidence type="ECO:0000313" key="1">
    <source>
        <dbReference type="EMBL" id="EAT79785.1"/>
    </source>
</evidence>
<evidence type="ECO:0000313" key="2">
    <source>
        <dbReference type="Proteomes" id="UP000001055"/>
    </source>
</evidence>
<organism evidence="1 2">
    <name type="scientific">Phaeosphaeria nodorum (strain SN15 / ATCC MYA-4574 / FGSC 10173)</name>
    <name type="common">Glume blotch fungus</name>
    <name type="synonym">Parastagonospora nodorum</name>
    <dbReference type="NCBI Taxonomy" id="321614"/>
    <lineage>
        <taxon>Eukaryota</taxon>
        <taxon>Fungi</taxon>
        <taxon>Dikarya</taxon>
        <taxon>Ascomycota</taxon>
        <taxon>Pezizomycotina</taxon>
        <taxon>Dothideomycetes</taxon>
        <taxon>Pleosporomycetidae</taxon>
        <taxon>Pleosporales</taxon>
        <taxon>Pleosporineae</taxon>
        <taxon>Phaeosphaeriaceae</taxon>
        <taxon>Parastagonospora</taxon>
    </lineage>
</organism>
<dbReference type="HOGENOM" id="CLU_2134407_0_0_1"/>
<dbReference type="InParanoid" id="Q0U5H9"/>
<dbReference type="Proteomes" id="UP000001055">
    <property type="component" value="Unassembled WGS sequence"/>
</dbReference>
<reference evidence="2" key="1">
    <citation type="journal article" date="2007" name="Plant Cell">
        <title>Dothideomycete-plant interactions illuminated by genome sequencing and EST analysis of the wheat pathogen Stagonospora nodorum.</title>
        <authorList>
            <person name="Hane J.K."/>
            <person name="Lowe R.G."/>
            <person name="Solomon P.S."/>
            <person name="Tan K.C."/>
            <person name="Schoch C.L."/>
            <person name="Spatafora J.W."/>
            <person name="Crous P.W."/>
            <person name="Kodira C."/>
            <person name="Birren B.W."/>
            <person name="Galagan J.E."/>
            <person name="Torriani S.F."/>
            <person name="McDonald B.A."/>
            <person name="Oliver R.P."/>
        </authorList>
    </citation>
    <scope>NUCLEOTIDE SEQUENCE [LARGE SCALE GENOMIC DNA]</scope>
    <source>
        <strain evidence="2">SN15 / ATCC MYA-4574 / FGSC 10173</strain>
    </source>
</reference>
<dbReference type="RefSeq" id="XP_001803199.1">
    <property type="nucleotide sequence ID" value="XM_001803147.1"/>
</dbReference>
<name>Q0U5H9_PHANO</name>